<evidence type="ECO:0000313" key="2">
    <source>
        <dbReference type="EMBL" id="GIG53704.1"/>
    </source>
</evidence>
<evidence type="ECO:0000313" key="3">
    <source>
        <dbReference type="Proteomes" id="UP000652354"/>
    </source>
</evidence>
<evidence type="ECO:0000256" key="1">
    <source>
        <dbReference type="SAM" id="MobiDB-lite"/>
    </source>
</evidence>
<name>A0A919Q0E9_9MICO</name>
<dbReference type="RefSeq" id="WP_203653138.1">
    <property type="nucleotide sequence ID" value="NZ_BONR01000001.1"/>
</dbReference>
<protein>
    <recommendedName>
        <fullName evidence="4">DUF3027 domain-containing protein</fullName>
    </recommendedName>
</protein>
<dbReference type="AlphaFoldDB" id="A0A919Q0E9"/>
<dbReference type="Pfam" id="PF11228">
    <property type="entry name" value="DUF3027"/>
    <property type="match status" value="1"/>
</dbReference>
<gene>
    <name evidence="2" type="ORF">Dac01nite_04560</name>
</gene>
<keyword evidence="3" id="KW-1185">Reference proteome</keyword>
<feature type="compositionally biased region" description="Low complexity" evidence="1">
    <location>
        <begin position="268"/>
        <end position="292"/>
    </location>
</feature>
<comment type="caution">
    <text evidence="2">The sequence shown here is derived from an EMBL/GenBank/DDBJ whole genome shotgun (WGS) entry which is preliminary data.</text>
</comment>
<organism evidence="2 3">
    <name type="scientific">Demequina activiva</name>
    <dbReference type="NCBI Taxonomy" id="1582364"/>
    <lineage>
        <taxon>Bacteria</taxon>
        <taxon>Bacillati</taxon>
        <taxon>Actinomycetota</taxon>
        <taxon>Actinomycetes</taxon>
        <taxon>Micrococcales</taxon>
        <taxon>Demequinaceae</taxon>
        <taxon>Demequina</taxon>
    </lineage>
</organism>
<evidence type="ECO:0008006" key="4">
    <source>
        <dbReference type="Google" id="ProtNLM"/>
    </source>
</evidence>
<dbReference type="Proteomes" id="UP000652354">
    <property type="component" value="Unassembled WGS sequence"/>
</dbReference>
<feature type="region of interest" description="Disordered" evidence="1">
    <location>
        <begin position="243"/>
        <end position="333"/>
    </location>
</feature>
<reference evidence="2" key="1">
    <citation type="submission" date="2021-01" db="EMBL/GenBank/DDBJ databases">
        <title>Whole genome shotgun sequence of Demequina activiva NBRC 110675.</title>
        <authorList>
            <person name="Komaki H."/>
            <person name="Tamura T."/>
        </authorList>
    </citation>
    <scope>NUCLEOTIDE SEQUENCE</scope>
    <source>
        <strain evidence="2">NBRC 110675</strain>
    </source>
</reference>
<dbReference type="EMBL" id="BONR01000001">
    <property type="protein sequence ID" value="GIG53704.1"/>
    <property type="molecule type" value="Genomic_DNA"/>
</dbReference>
<proteinExistence type="predicted"/>
<feature type="compositionally biased region" description="Low complexity" evidence="1">
    <location>
        <begin position="311"/>
        <end position="321"/>
    </location>
</feature>
<sequence length="333" mass="34840">MDAVLEKAVDLARAAAIEAAEGEQPVGAHLSAHEDGDRLVTHLFACTLPGYRGWVWSVTVARAPRAREATVCEAHLVPADDALLAPSWVPWAERIRPGDLEASMVLPLIQEDPRLVPGFEETGDEDLDELAIWELGLGRERVLGPEGRDSAAERWMRGSHGPTAASAIASTSPCSTCAFFVPLSGSMRTAFGACANEWSPSDGRVVAVDHGCGAHSQTDVEKQSSKWPAVEPVIDTDAAVSLDLSETEPEPVPEATTAADAVPEDASTETADATVADAPAPTEKPVDAAAPESPVPPESPEAPEATDVSEPEPASASGEPPTVEDAAPTDDQR</sequence>
<dbReference type="InterPro" id="IPR021391">
    <property type="entry name" value="DUF3027"/>
</dbReference>
<accession>A0A919Q0E9</accession>